<feature type="compositionally biased region" description="Low complexity" evidence="1">
    <location>
        <begin position="89"/>
        <end position="108"/>
    </location>
</feature>
<gene>
    <name evidence="2" type="ORF">D9619_013048</name>
</gene>
<dbReference type="OrthoDB" id="2743634at2759"/>
<dbReference type="Proteomes" id="UP000567179">
    <property type="component" value="Unassembled WGS sequence"/>
</dbReference>
<comment type="caution">
    <text evidence="2">The sequence shown here is derived from an EMBL/GenBank/DDBJ whole genome shotgun (WGS) entry which is preliminary data.</text>
</comment>
<dbReference type="EMBL" id="JAACJJ010000046">
    <property type="protein sequence ID" value="KAF5313913.1"/>
    <property type="molecule type" value="Genomic_DNA"/>
</dbReference>
<name>A0A8H5B0T5_9AGAR</name>
<feature type="compositionally biased region" description="Low complexity" evidence="1">
    <location>
        <begin position="7"/>
        <end position="23"/>
    </location>
</feature>
<protein>
    <submittedName>
        <fullName evidence="2">Uncharacterized protein</fullName>
    </submittedName>
</protein>
<organism evidence="2 3">
    <name type="scientific">Psilocybe cf. subviscida</name>
    <dbReference type="NCBI Taxonomy" id="2480587"/>
    <lineage>
        <taxon>Eukaryota</taxon>
        <taxon>Fungi</taxon>
        <taxon>Dikarya</taxon>
        <taxon>Basidiomycota</taxon>
        <taxon>Agaricomycotina</taxon>
        <taxon>Agaricomycetes</taxon>
        <taxon>Agaricomycetidae</taxon>
        <taxon>Agaricales</taxon>
        <taxon>Agaricineae</taxon>
        <taxon>Strophariaceae</taxon>
        <taxon>Psilocybe</taxon>
    </lineage>
</organism>
<feature type="region of interest" description="Disordered" evidence="1">
    <location>
        <begin position="80"/>
        <end position="113"/>
    </location>
</feature>
<feature type="region of interest" description="Disordered" evidence="1">
    <location>
        <begin position="1"/>
        <end position="28"/>
    </location>
</feature>
<evidence type="ECO:0000313" key="2">
    <source>
        <dbReference type="EMBL" id="KAF5313913.1"/>
    </source>
</evidence>
<proteinExistence type="predicted"/>
<keyword evidence="3" id="KW-1185">Reference proteome</keyword>
<dbReference type="AlphaFoldDB" id="A0A8H5B0T5"/>
<evidence type="ECO:0000313" key="3">
    <source>
        <dbReference type="Proteomes" id="UP000567179"/>
    </source>
</evidence>
<reference evidence="2 3" key="1">
    <citation type="journal article" date="2020" name="ISME J.">
        <title>Uncovering the hidden diversity of litter-decomposition mechanisms in mushroom-forming fungi.</title>
        <authorList>
            <person name="Floudas D."/>
            <person name="Bentzer J."/>
            <person name="Ahren D."/>
            <person name="Johansson T."/>
            <person name="Persson P."/>
            <person name="Tunlid A."/>
        </authorList>
    </citation>
    <scope>NUCLEOTIDE SEQUENCE [LARGE SCALE GENOMIC DNA]</scope>
    <source>
        <strain evidence="2 3">CBS 101986</strain>
    </source>
</reference>
<accession>A0A8H5B0T5</accession>
<sequence length="261" mass="28218">MATQRNSTSCASTTTASTEKSTSLRQTTLNMSVKGRKRTLTLVSGGEVDLSTMKAEQATPEVVEAMRLRILELENQLAADKPPAKRVKSGANAQNAAASSSAGASSTAKTDEKKRKVHLKKLFDQLKKECKADGVKFQGGSKTIKFDEIWEQADFEALFSGKGTLIQPTPTNKPNSTVTIIEFNTKQQVSDFFGSELKPLKGYAWTRGSGAPFFTKSVKIGARDVEVSSFSVSYSKNGLKGTLKFEVQEPNSGGQSDDDGW</sequence>
<evidence type="ECO:0000256" key="1">
    <source>
        <dbReference type="SAM" id="MobiDB-lite"/>
    </source>
</evidence>